<dbReference type="InterPro" id="IPR007110">
    <property type="entry name" value="Ig-like_dom"/>
</dbReference>
<dbReference type="GO" id="GO:0005576">
    <property type="term" value="C:extracellular region"/>
    <property type="evidence" value="ECO:0007669"/>
    <property type="project" value="TreeGrafter"/>
</dbReference>
<dbReference type="PROSITE" id="PS51257">
    <property type="entry name" value="PROKAR_LIPOPROTEIN"/>
    <property type="match status" value="1"/>
</dbReference>
<dbReference type="PANTHER" id="PTHR31297">
    <property type="entry name" value="GLUCAN ENDO-1,6-BETA-GLUCOSIDASE B"/>
    <property type="match status" value="1"/>
</dbReference>
<feature type="chain" id="PRO_5008089250" description="Ig-like domain-containing protein" evidence="7">
    <location>
        <begin position="34"/>
        <end position="1060"/>
    </location>
</feature>
<keyword evidence="6" id="KW-0624">Polysaccharide degradation</keyword>
<dbReference type="RefSeq" id="WP_334319063.1">
    <property type="nucleotide sequence ID" value="NZ_KV441839.1"/>
</dbReference>
<dbReference type="Gene3D" id="2.60.40.10">
    <property type="entry name" value="Immunoglobulins"/>
    <property type="match status" value="2"/>
</dbReference>
<keyword evidence="4" id="KW-0119">Carbohydrate metabolism</keyword>
<dbReference type="SUPFAM" id="SSF51445">
    <property type="entry name" value="(Trans)glycosidases"/>
    <property type="match status" value="1"/>
</dbReference>
<evidence type="ECO:0000259" key="8">
    <source>
        <dbReference type="PROSITE" id="PS50835"/>
    </source>
</evidence>
<evidence type="ECO:0000313" key="11">
    <source>
        <dbReference type="Proteomes" id="UP000078486"/>
    </source>
</evidence>
<dbReference type="InterPro" id="IPR050386">
    <property type="entry name" value="Glycosyl_hydrolase_5"/>
</dbReference>
<dbReference type="GO" id="GO:0030245">
    <property type="term" value="P:cellulose catabolic process"/>
    <property type="evidence" value="ECO:0007669"/>
    <property type="project" value="UniProtKB-KW"/>
</dbReference>
<evidence type="ECO:0000256" key="5">
    <source>
        <dbReference type="ARBA" id="ARBA00023295"/>
    </source>
</evidence>
<dbReference type="GO" id="GO:0008422">
    <property type="term" value="F:beta-glucosidase activity"/>
    <property type="evidence" value="ECO:0007669"/>
    <property type="project" value="TreeGrafter"/>
</dbReference>
<dbReference type="InterPro" id="IPR003961">
    <property type="entry name" value="FN3_dom"/>
</dbReference>
<dbReference type="Pfam" id="PF13927">
    <property type="entry name" value="Ig_3"/>
    <property type="match status" value="1"/>
</dbReference>
<dbReference type="AlphaFoldDB" id="A0A178IN11"/>
<feature type="domain" description="Fibronectin type-III" evidence="9">
    <location>
        <begin position="866"/>
        <end position="961"/>
    </location>
</feature>
<evidence type="ECO:0000256" key="1">
    <source>
        <dbReference type="ARBA" id="ARBA00005641"/>
    </source>
</evidence>
<name>A0A178IN11_9BACT</name>
<evidence type="ECO:0000256" key="6">
    <source>
        <dbReference type="ARBA" id="ARBA00023326"/>
    </source>
</evidence>
<gene>
    <name evidence="10" type="ORF">AW736_04170</name>
</gene>
<evidence type="ECO:0000256" key="3">
    <source>
        <dbReference type="ARBA" id="ARBA00023001"/>
    </source>
</evidence>
<keyword evidence="7" id="KW-0732">Signal</keyword>
<reference evidence="10 11" key="1">
    <citation type="submission" date="2016-01" db="EMBL/GenBank/DDBJ databases">
        <title>High potential of lignocellulose degradation of a new Verrucomicrobia species.</title>
        <authorList>
            <person name="Wang Y."/>
            <person name="Shi Y."/>
            <person name="Qiu Z."/>
            <person name="Liu S."/>
            <person name="Yang H."/>
        </authorList>
    </citation>
    <scope>NUCLEOTIDE SEQUENCE [LARGE SCALE GENOMIC DNA]</scope>
    <source>
        <strain evidence="10 11">TSB47</strain>
    </source>
</reference>
<comment type="similarity">
    <text evidence="1">Belongs to the glycosyl hydrolase 5 (cellulase A) family.</text>
</comment>
<evidence type="ECO:0000313" key="10">
    <source>
        <dbReference type="EMBL" id="OAM91270.1"/>
    </source>
</evidence>
<comment type="caution">
    <text evidence="10">The sequence shown here is derived from an EMBL/GenBank/DDBJ whole genome shotgun (WGS) entry which is preliminary data.</text>
</comment>
<accession>A0A178IN11</accession>
<feature type="non-terminal residue" evidence="10">
    <location>
        <position position="1060"/>
    </location>
</feature>
<keyword evidence="3" id="KW-0136">Cellulose degradation</keyword>
<dbReference type="InterPro" id="IPR017853">
    <property type="entry name" value="GH"/>
</dbReference>
<dbReference type="CDD" id="cd00063">
    <property type="entry name" value="FN3"/>
    <property type="match status" value="1"/>
</dbReference>
<dbReference type="Pfam" id="PF00150">
    <property type="entry name" value="Cellulase"/>
    <property type="match status" value="1"/>
</dbReference>
<dbReference type="GO" id="GO:0009986">
    <property type="term" value="C:cell surface"/>
    <property type="evidence" value="ECO:0007669"/>
    <property type="project" value="TreeGrafter"/>
</dbReference>
<sequence>MKTRTASDSRVRPAAFALVLSAACLLLQPNAQGASIDSLAIDGDTGLVPAMSETLSTGFDQVSAGVGGIVFANPAGGDTGGTAPNVNLVSSSSLSVFGDIVLSFDSLQWKSRANPDAARFVVGLGDRLGVGVTAGGNGGVLYYNGTAYPLDAGPVCENGSVALSIRYIAAEKRVVVLQTGGSYRDTGGTQTAPAYGAKLADQTFDAPIDPAAAPFVIRAETQGNGGFDEGTPTTINNISIDTDMMVFDDPADNKDKWQAVSTNKTGWDFFNVMDDSGENRFVFTLTNGTPNVALGSKRDFQPDRKVEFSFDNFYYKTGTNPNQQGLRIGLNTPQATNKAMLSIKFTQSGINSALLYDNIEYLLANRPVPGDMSNGKMALNVSYSDGGRVKITQLAGTYLPEGSSTPTAVPSGGIVLYDAMPTGVPLTFPVGTHFRMTTGANNNGGYQADPPATIDNLRLVGRAGGSMSWPDEAQRGANVGTWLTSGDLEVLRTWETKIVRAQLTGSAFTPIEEGVEWTFPSSGWTTLDNFLAAAKSKGLRVIIDFHNTKAIFPNSIYNTWSQETGAPGIANKNKLVSLWKSIATRYKDERSVIAGYEILNEPNPDATQTKPNGAEPLDGADAWNAILEEVVAAIRAIDHYHNIVIEPVGYANQAYLSRLKYFDPATTPGIIYSIHFYSPHEFTEQGSTIEPKWTFGFDGVSGYYYPGVFNRLTNYAPVEYTPMLLDKNYLAERLVPVVDFQTAHPDARIFVGEFSSKRWAPVNLLGQDSTWTFLRDCFDLFHYTGAEEVAHPHWDWAVHAFRLGGLEGYAGLENSNIKEEDRETAIRYPDTNKIRLYNHYMHSSNDGIEPPAYVDTLPDAQVPETAPVKPYGLASTVEGEGKIGLAWISTSRTTNYKLKRALSSGGPFIEAATISAITEPTMGYTDENLENNTTYYYVVSPVNAHGEGPDSDETHATAVNAPMPPRITAQPASQTVPDGSRVTLSVTVSGSATVTCQWYKDGVLIEDATSNTLTIEATPANAGDYMVKITNANGTTDSDTATIAVTPSGDGIFSRPVALA</sequence>
<dbReference type="STRING" id="1184151.AW736_04170"/>
<evidence type="ECO:0000256" key="2">
    <source>
        <dbReference type="ARBA" id="ARBA00022801"/>
    </source>
</evidence>
<feature type="domain" description="Ig-like" evidence="8">
    <location>
        <begin position="965"/>
        <end position="1044"/>
    </location>
</feature>
<dbReference type="Proteomes" id="UP000078486">
    <property type="component" value="Unassembled WGS sequence"/>
</dbReference>
<dbReference type="Gene3D" id="3.20.20.80">
    <property type="entry name" value="Glycosidases"/>
    <property type="match status" value="1"/>
</dbReference>
<dbReference type="InterPro" id="IPR036116">
    <property type="entry name" value="FN3_sf"/>
</dbReference>
<keyword evidence="2" id="KW-0378">Hydrolase</keyword>
<dbReference type="EMBL" id="LRRQ01000032">
    <property type="protein sequence ID" value="OAM91270.1"/>
    <property type="molecule type" value="Genomic_DNA"/>
</dbReference>
<evidence type="ECO:0000256" key="7">
    <source>
        <dbReference type="SAM" id="SignalP"/>
    </source>
</evidence>
<dbReference type="SUPFAM" id="SSF49265">
    <property type="entry name" value="Fibronectin type III"/>
    <property type="match status" value="1"/>
</dbReference>
<dbReference type="InterPro" id="IPR001547">
    <property type="entry name" value="Glyco_hydro_5"/>
</dbReference>
<dbReference type="PROSITE" id="PS50835">
    <property type="entry name" value="IG_LIKE"/>
    <property type="match status" value="1"/>
</dbReference>
<dbReference type="PROSITE" id="PS50853">
    <property type="entry name" value="FN3"/>
    <property type="match status" value="1"/>
</dbReference>
<dbReference type="InterPro" id="IPR013783">
    <property type="entry name" value="Ig-like_fold"/>
</dbReference>
<dbReference type="PANTHER" id="PTHR31297:SF41">
    <property type="entry name" value="ENDOGLUCANASE, PUTATIVE (AFU_ORTHOLOGUE AFUA_5G01830)-RELATED"/>
    <property type="match status" value="1"/>
</dbReference>
<dbReference type="SUPFAM" id="SSF48726">
    <property type="entry name" value="Immunoglobulin"/>
    <property type="match status" value="1"/>
</dbReference>
<dbReference type="InterPro" id="IPR036179">
    <property type="entry name" value="Ig-like_dom_sf"/>
</dbReference>
<evidence type="ECO:0000259" key="9">
    <source>
        <dbReference type="PROSITE" id="PS50853"/>
    </source>
</evidence>
<protein>
    <recommendedName>
        <fullName evidence="12">Ig-like domain-containing protein</fullName>
    </recommendedName>
</protein>
<evidence type="ECO:0008006" key="12">
    <source>
        <dbReference type="Google" id="ProtNLM"/>
    </source>
</evidence>
<evidence type="ECO:0000256" key="4">
    <source>
        <dbReference type="ARBA" id="ARBA00023277"/>
    </source>
</evidence>
<organism evidence="10 11">
    <name type="scientific">Termitidicoccus mucosus</name>
    <dbReference type="NCBI Taxonomy" id="1184151"/>
    <lineage>
        <taxon>Bacteria</taxon>
        <taxon>Pseudomonadati</taxon>
        <taxon>Verrucomicrobiota</taxon>
        <taxon>Opitutia</taxon>
        <taxon>Opitutales</taxon>
        <taxon>Opitutaceae</taxon>
        <taxon>Termitidicoccus</taxon>
    </lineage>
</organism>
<dbReference type="InterPro" id="IPR003599">
    <property type="entry name" value="Ig_sub"/>
</dbReference>
<feature type="signal peptide" evidence="7">
    <location>
        <begin position="1"/>
        <end position="33"/>
    </location>
</feature>
<dbReference type="SMART" id="SM00409">
    <property type="entry name" value="IG"/>
    <property type="match status" value="1"/>
</dbReference>
<keyword evidence="11" id="KW-1185">Reference proteome</keyword>
<proteinExistence type="inferred from homology"/>
<keyword evidence="5" id="KW-0326">Glycosidase</keyword>